<keyword evidence="3" id="KW-1185">Reference proteome</keyword>
<dbReference type="EMBL" id="JAZDWU010000009">
    <property type="protein sequence ID" value="KAK9991315.1"/>
    <property type="molecule type" value="Genomic_DNA"/>
</dbReference>
<proteinExistence type="predicted"/>
<reference evidence="2 3" key="1">
    <citation type="submission" date="2024-01" db="EMBL/GenBank/DDBJ databases">
        <title>A telomere-to-telomere, gap-free genome of sweet tea (Lithocarpus litseifolius).</title>
        <authorList>
            <person name="Zhou J."/>
        </authorList>
    </citation>
    <scope>NUCLEOTIDE SEQUENCE [LARGE SCALE GENOMIC DNA]</scope>
    <source>
        <strain evidence="2">Zhou-2022a</strain>
        <tissue evidence="2">Leaf</tissue>
    </source>
</reference>
<evidence type="ECO:0000259" key="1">
    <source>
        <dbReference type="Pfam" id="PF11955"/>
    </source>
</evidence>
<dbReference type="PANTHER" id="PTHR31476">
    <property type="entry name" value="PROTEIN WHAT'S THIS FACTOR 1 HOMOLOG, CHLOROPLASTIC"/>
    <property type="match status" value="1"/>
</dbReference>
<evidence type="ECO:0000313" key="2">
    <source>
        <dbReference type="EMBL" id="KAK9991315.1"/>
    </source>
</evidence>
<dbReference type="AlphaFoldDB" id="A0AAW2C2L7"/>
<name>A0AAW2C2L7_9ROSI</name>
<comment type="caution">
    <text evidence="2">The sequence shown here is derived from an EMBL/GenBank/DDBJ whole genome shotgun (WGS) entry which is preliminary data.</text>
</comment>
<sequence length="207" mass="24001">MKPQHLLCSPSISSPLFVSYKYPFLQNPKLSVKSHFSPSTGSQFWGTSLVLQQSSNNVSLSNLRKTPFGTGPIRAVVKRRKELPFDNVIQRDKKLKLVLKIRKILVSQPDRIMSLRELGKYRKELGLDKKRRFIALLRKFPTVFDIEEEGVFSLKFKLTPEAERYPQYFRVVPIERSPALELTHWDPELTVSAAQLTDKENRAREME</sequence>
<feature type="domain" description="PORR" evidence="1">
    <location>
        <begin position="81"/>
        <end position="163"/>
    </location>
</feature>
<dbReference type="Proteomes" id="UP001459277">
    <property type="component" value="Unassembled WGS sequence"/>
</dbReference>
<evidence type="ECO:0000313" key="3">
    <source>
        <dbReference type="Proteomes" id="UP001459277"/>
    </source>
</evidence>
<gene>
    <name evidence="2" type="ORF">SO802_026300</name>
</gene>
<organism evidence="2 3">
    <name type="scientific">Lithocarpus litseifolius</name>
    <dbReference type="NCBI Taxonomy" id="425828"/>
    <lineage>
        <taxon>Eukaryota</taxon>
        <taxon>Viridiplantae</taxon>
        <taxon>Streptophyta</taxon>
        <taxon>Embryophyta</taxon>
        <taxon>Tracheophyta</taxon>
        <taxon>Spermatophyta</taxon>
        <taxon>Magnoliopsida</taxon>
        <taxon>eudicotyledons</taxon>
        <taxon>Gunneridae</taxon>
        <taxon>Pentapetalae</taxon>
        <taxon>rosids</taxon>
        <taxon>fabids</taxon>
        <taxon>Fagales</taxon>
        <taxon>Fagaceae</taxon>
        <taxon>Lithocarpus</taxon>
    </lineage>
</organism>
<accession>A0AAW2C2L7</accession>
<dbReference type="GO" id="GO:0003723">
    <property type="term" value="F:RNA binding"/>
    <property type="evidence" value="ECO:0007669"/>
    <property type="project" value="InterPro"/>
</dbReference>
<dbReference type="Pfam" id="PF11955">
    <property type="entry name" value="PORR"/>
    <property type="match status" value="1"/>
</dbReference>
<protein>
    <recommendedName>
        <fullName evidence="1">PORR domain-containing protein</fullName>
    </recommendedName>
</protein>
<dbReference type="PANTHER" id="PTHR31476:SF4">
    <property type="entry name" value="PROTEIN WHAT'S THIS FACTOR 1 HOMOLOG, CHLOROPLASTIC"/>
    <property type="match status" value="1"/>
</dbReference>
<dbReference type="InterPro" id="IPR045040">
    <property type="entry name" value="PORR_fam"/>
</dbReference>
<dbReference type="InterPro" id="IPR021099">
    <property type="entry name" value="PORR_domain"/>
</dbReference>